<keyword evidence="3" id="KW-1185">Reference proteome</keyword>
<proteinExistence type="predicted"/>
<dbReference type="EMBL" id="CYRY02047386">
    <property type="protein sequence ID" value="VCX43384.1"/>
    <property type="molecule type" value="Genomic_DNA"/>
</dbReference>
<feature type="non-terminal residue" evidence="2">
    <location>
        <position position="44"/>
    </location>
</feature>
<name>A0A9X9MEI3_GULGU</name>
<accession>A0A9X9MEI3</accession>
<feature type="region of interest" description="Disordered" evidence="1">
    <location>
        <begin position="1"/>
        <end position="25"/>
    </location>
</feature>
<evidence type="ECO:0000256" key="1">
    <source>
        <dbReference type="SAM" id="MobiDB-lite"/>
    </source>
</evidence>
<dbReference type="AlphaFoldDB" id="A0A9X9MEI3"/>
<feature type="compositionally biased region" description="Basic residues" evidence="1">
    <location>
        <begin position="1"/>
        <end position="10"/>
    </location>
</feature>
<dbReference type="Proteomes" id="UP000269945">
    <property type="component" value="Unassembled WGS sequence"/>
</dbReference>
<reference evidence="2 3" key="1">
    <citation type="submission" date="2018-10" db="EMBL/GenBank/DDBJ databases">
        <authorList>
            <person name="Ekblom R."/>
            <person name="Jareborg N."/>
        </authorList>
    </citation>
    <scope>NUCLEOTIDE SEQUENCE [LARGE SCALE GENOMIC DNA]</scope>
    <source>
        <tissue evidence="2">Muscle</tissue>
    </source>
</reference>
<comment type="caution">
    <text evidence="2">The sequence shown here is derived from an EMBL/GenBank/DDBJ whole genome shotgun (WGS) entry which is preliminary data.</text>
</comment>
<evidence type="ECO:0000313" key="2">
    <source>
        <dbReference type="EMBL" id="VCX43384.1"/>
    </source>
</evidence>
<protein>
    <submittedName>
        <fullName evidence="2">Uncharacterized protein</fullName>
    </submittedName>
</protein>
<sequence length="44" mass="5019">MRGKNSRGPRKLLPPQNNRKHKHLHHPGLWLQAFLLISASQPAS</sequence>
<gene>
    <name evidence="2" type="ORF">BN2614_LOCUS4</name>
</gene>
<evidence type="ECO:0000313" key="3">
    <source>
        <dbReference type="Proteomes" id="UP000269945"/>
    </source>
</evidence>
<organism evidence="2 3">
    <name type="scientific">Gulo gulo</name>
    <name type="common">Wolverine</name>
    <name type="synonym">Gluton</name>
    <dbReference type="NCBI Taxonomy" id="48420"/>
    <lineage>
        <taxon>Eukaryota</taxon>
        <taxon>Metazoa</taxon>
        <taxon>Chordata</taxon>
        <taxon>Craniata</taxon>
        <taxon>Vertebrata</taxon>
        <taxon>Euteleostomi</taxon>
        <taxon>Mammalia</taxon>
        <taxon>Eutheria</taxon>
        <taxon>Laurasiatheria</taxon>
        <taxon>Carnivora</taxon>
        <taxon>Caniformia</taxon>
        <taxon>Musteloidea</taxon>
        <taxon>Mustelidae</taxon>
        <taxon>Guloninae</taxon>
        <taxon>Gulo</taxon>
    </lineage>
</organism>